<reference evidence="1" key="1">
    <citation type="submission" date="2022-07" db="EMBL/GenBank/DDBJ databases">
        <title>Phylogenomic reconstructions and comparative analyses of Kickxellomycotina fungi.</title>
        <authorList>
            <person name="Reynolds N.K."/>
            <person name="Stajich J.E."/>
            <person name="Barry K."/>
            <person name="Grigoriev I.V."/>
            <person name="Crous P."/>
            <person name="Smith M.E."/>
        </authorList>
    </citation>
    <scope>NUCLEOTIDE SEQUENCE</scope>
    <source>
        <strain evidence="1">BCRC 34780</strain>
    </source>
</reference>
<evidence type="ECO:0000313" key="2">
    <source>
        <dbReference type="Proteomes" id="UP001140087"/>
    </source>
</evidence>
<protein>
    <submittedName>
        <fullName evidence="1">Uncharacterized protein</fullName>
    </submittedName>
</protein>
<dbReference type="Proteomes" id="UP001140087">
    <property type="component" value="Unassembled WGS sequence"/>
</dbReference>
<accession>A0ACC1KZ07</accession>
<evidence type="ECO:0000313" key="1">
    <source>
        <dbReference type="EMBL" id="KAJ2797364.1"/>
    </source>
</evidence>
<sequence>MQQQGSAVAPRLPRLVSINDTQPRQASAAAAAAAASPTQRMAAGKRQRSAVPGGAADRHEFIAEDYVSYLGGGPFNRFALALKSNLDNEVDWGCARLAAATHEAPDWWSLQQHSPFLIEAIVGVLERCRRELGAKRARRRGEAAKAVKDMVLGDSGSGMVTERAHERAALMATVLFNIAQVGDNATVIAQDPRVAIEITQWLHTFHTDDAGLCAIKTELLDVLDVLVPLTPAPRLDTQLERWPEFGSRDAAVTDPLALVESCLWAELLRILCTSRERKVVIGAMRVMVQSIAWHPQLAREILDLAVPTWALMHQGGDVGQYAGELVSSRLAELVLSPDAEVVAASFELLLNTIRLEAMARTLDEELDAHALKMQANGKAASVSGGGGGCVRRPRRARGDGPATPSGGESGSQTPLFGFRPPSRTVNLSVAAAAFCSEAVASAPSMLPDGLVSLVALVLQQWMSAACPPPQVLPPLTAASLASTRSAMAASARGGTGVPQPQQQPQQQPQSQPQQQAANRPPTEPELREACTWVLLNYELNDPDDQQIIRHSSVYVVLTELYARYMIAKQGQVVPRIGRPLSMNEMMRVVSAVFPKAPLQTVNVTNSSTLPGQPAQQQTRTTVAYNLRQKTMHIVPIPAVAVEGAPPRPPQQQPQSPATAAATTPAAAADTKPAAKTRVRNACNWAECSVAFESEEQALAHLAEHAADADACRWHNCNRIPAGPPVDGAQMRQWVARHVLIHGPFVAPADASKDGQSADPEGPQQAAAAAAACDAESQLLSAISPALGGGRSPESDQQRQHQILQLVMQGVGVVEQLQRWADRRSGPRGEQDRIRVWRCGSDVLERMAFVAAQPTSIAGYAARLLAIISKANVA</sequence>
<gene>
    <name evidence="1" type="ORF">H4R21_004346</name>
</gene>
<proteinExistence type="predicted"/>
<dbReference type="EMBL" id="JANBUN010001617">
    <property type="protein sequence ID" value="KAJ2797364.1"/>
    <property type="molecule type" value="Genomic_DNA"/>
</dbReference>
<organism evidence="1 2">
    <name type="scientific">Coemansia helicoidea</name>
    <dbReference type="NCBI Taxonomy" id="1286919"/>
    <lineage>
        <taxon>Eukaryota</taxon>
        <taxon>Fungi</taxon>
        <taxon>Fungi incertae sedis</taxon>
        <taxon>Zoopagomycota</taxon>
        <taxon>Kickxellomycotina</taxon>
        <taxon>Kickxellomycetes</taxon>
        <taxon>Kickxellales</taxon>
        <taxon>Kickxellaceae</taxon>
        <taxon>Coemansia</taxon>
    </lineage>
</organism>
<comment type="caution">
    <text evidence="1">The sequence shown here is derived from an EMBL/GenBank/DDBJ whole genome shotgun (WGS) entry which is preliminary data.</text>
</comment>
<keyword evidence="2" id="KW-1185">Reference proteome</keyword>
<name>A0ACC1KZ07_9FUNG</name>